<keyword evidence="2" id="KW-1185">Reference proteome</keyword>
<organism evidence="1 2">
    <name type="scientific">Paramicrobacterium chengjingii</name>
    <dbReference type="NCBI Taxonomy" id="2769067"/>
    <lineage>
        <taxon>Bacteria</taxon>
        <taxon>Bacillati</taxon>
        <taxon>Actinomycetota</taxon>
        <taxon>Actinomycetes</taxon>
        <taxon>Micrococcales</taxon>
        <taxon>Microbacteriaceae</taxon>
        <taxon>Paramicrobacterium</taxon>
    </lineage>
</organism>
<dbReference type="Proteomes" id="UP000662814">
    <property type="component" value="Chromosome"/>
</dbReference>
<accession>A0ABX6YG10</accession>
<evidence type="ECO:0000313" key="2">
    <source>
        <dbReference type="Proteomes" id="UP000662814"/>
    </source>
</evidence>
<name>A0ABX6YG10_9MICO</name>
<gene>
    <name evidence="1" type="ORF">HCR76_12955</name>
</gene>
<protein>
    <recommendedName>
        <fullName evidence="3">DUF1795 domain-containing protein</fullName>
    </recommendedName>
</protein>
<sequence length="208" mass="23373">MDLKSELKGATSGAGRPSVTYSLLFPPGWKRFAVDDDAEKTFVASLKQVFQPRGLAKDYMYYRALTHRMFMDMKKRRASSIYLPVKPIDGTLLPASMVVLPAPLGGAHQLDDFRTRLMKRFELEERTENELAIWRWEERQTTFPEGDVGVGALTVHHLFEAPKSTGRAPLMLSATLLVPTGEEKSDLIGIVSELFDAIAGTFNWVRKP</sequence>
<proteinExistence type="predicted"/>
<dbReference type="EMBL" id="CP061169">
    <property type="protein sequence ID" value="QPZ37721.1"/>
    <property type="molecule type" value="Genomic_DNA"/>
</dbReference>
<reference evidence="1 2" key="1">
    <citation type="submission" date="2020-12" db="EMBL/GenBank/DDBJ databases">
        <title>Microbacterium sp. HY060.</title>
        <authorList>
            <person name="Zhou J."/>
        </authorList>
    </citation>
    <scope>NUCLEOTIDE SEQUENCE [LARGE SCALE GENOMIC DNA]</scope>
    <source>
        <strain evidence="1 2">HY60</strain>
    </source>
</reference>
<evidence type="ECO:0000313" key="1">
    <source>
        <dbReference type="EMBL" id="QPZ37721.1"/>
    </source>
</evidence>
<evidence type="ECO:0008006" key="3">
    <source>
        <dbReference type="Google" id="ProtNLM"/>
    </source>
</evidence>
<dbReference type="RefSeq" id="WP_166991187.1">
    <property type="nucleotide sequence ID" value="NZ_CP061169.1"/>
</dbReference>